<dbReference type="InterPro" id="IPR039034">
    <property type="entry name" value="INPP4"/>
</dbReference>
<dbReference type="Gene3D" id="2.30.29.30">
    <property type="entry name" value="Pleckstrin-homology domain (PH domain)/Phosphotyrosine-binding domain (PTB)"/>
    <property type="match status" value="1"/>
</dbReference>
<reference evidence="6" key="1">
    <citation type="journal article" date="2023" name="Commun. Biol.">
        <title>Genome analysis of Parmales, the sister group of diatoms, reveals the evolutionary specialization of diatoms from phago-mixotrophs to photoautotrophs.</title>
        <authorList>
            <person name="Ban H."/>
            <person name="Sato S."/>
            <person name="Yoshikawa S."/>
            <person name="Yamada K."/>
            <person name="Nakamura Y."/>
            <person name="Ichinomiya M."/>
            <person name="Sato N."/>
            <person name="Blanc-Mathieu R."/>
            <person name="Endo H."/>
            <person name="Kuwata A."/>
            <person name="Ogata H."/>
        </authorList>
    </citation>
    <scope>NUCLEOTIDE SEQUENCE [LARGE SCALE GENOMIC DNA]</scope>
    <source>
        <strain evidence="6">NIES 3701</strain>
    </source>
</reference>
<feature type="compositionally biased region" description="Polar residues" evidence="3">
    <location>
        <begin position="297"/>
        <end position="311"/>
    </location>
</feature>
<dbReference type="PANTHER" id="PTHR12187">
    <property type="entry name" value="AGAP000124-PA"/>
    <property type="match status" value="1"/>
</dbReference>
<feature type="region of interest" description="Disordered" evidence="3">
    <location>
        <begin position="150"/>
        <end position="196"/>
    </location>
</feature>
<feature type="region of interest" description="Disordered" evidence="3">
    <location>
        <begin position="1331"/>
        <end position="1350"/>
    </location>
</feature>
<organism evidence="5 6">
    <name type="scientific">Triparma strigata</name>
    <dbReference type="NCBI Taxonomy" id="1606541"/>
    <lineage>
        <taxon>Eukaryota</taxon>
        <taxon>Sar</taxon>
        <taxon>Stramenopiles</taxon>
        <taxon>Ochrophyta</taxon>
        <taxon>Bolidophyceae</taxon>
        <taxon>Parmales</taxon>
        <taxon>Triparmaceae</taxon>
        <taxon>Triparma</taxon>
    </lineage>
</organism>
<dbReference type="InterPro" id="IPR001849">
    <property type="entry name" value="PH_domain"/>
</dbReference>
<feature type="compositionally biased region" description="Low complexity" evidence="3">
    <location>
        <begin position="432"/>
        <end position="445"/>
    </location>
</feature>
<dbReference type="OrthoDB" id="159395at2759"/>
<evidence type="ECO:0000256" key="3">
    <source>
        <dbReference type="SAM" id="MobiDB-lite"/>
    </source>
</evidence>
<feature type="compositionally biased region" description="Polar residues" evidence="3">
    <location>
        <begin position="1577"/>
        <end position="1587"/>
    </location>
</feature>
<feature type="compositionally biased region" description="Basic and acidic residues" evidence="3">
    <location>
        <begin position="1367"/>
        <end position="1386"/>
    </location>
</feature>
<feature type="compositionally biased region" description="Polar residues" evidence="3">
    <location>
        <begin position="1450"/>
        <end position="1461"/>
    </location>
</feature>
<feature type="compositionally biased region" description="Basic and acidic residues" evidence="3">
    <location>
        <begin position="930"/>
        <end position="948"/>
    </location>
</feature>
<evidence type="ECO:0000256" key="2">
    <source>
        <dbReference type="ARBA" id="ARBA00023098"/>
    </source>
</evidence>
<dbReference type="PANTHER" id="PTHR12187:SF11">
    <property type="entry name" value="PHOSPHATIDYLINOSITOL-3,4-BISPHOSPHATE 4-PHOSPHATASE"/>
    <property type="match status" value="1"/>
</dbReference>
<dbReference type="InterPro" id="IPR011993">
    <property type="entry name" value="PH-like_dom_sf"/>
</dbReference>
<feature type="compositionally biased region" description="Basic and acidic residues" evidence="3">
    <location>
        <begin position="1332"/>
        <end position="1342"/>
    </location>
</feature>
<proteinExistence type="predicted"/>
<feature type="compositionally biased region" description="Polar residues" evidence="3">
    <location>
        <begin position="396"/>
        <end position="408"/>
    </location>
</feature>
<feature type="region of interest" description="Disordered" evidence="3">
    <location>
        <begin position="1"/>
        <end position="27"/>
    </location>
</feature>
<feature type="region of interest" description="Disordered" evidence="3">
    <location>
        <begin position="1483"/>
        <end position="1504"/>
    </location>
</feature>
<feature type="compositionally biased region" description="Acidic residues" evidence="3">
    <location>
        <begin position="376"/>
        <end position="386"/>
    </location>
</feature>
<feature type="region of interest" description="Disordered" evidence="3">
    <location>
        <begin position="1577"/>
        <end position="1596"/>
    </location>
</feature>
<feature type="compositionally biased region" description="Pro residues" evidence="3">
    <location>
        <begin position="1015"/>
        <end position="1028"/>
    </location>
</feature>
<accession>A0A9W7BV14</accession>
<name>A0A9W7BV14_9STRA</name>
<feature type="compositionally biased region" description="Basic and acidic residues" evidence="3">
    <location>
        <begin position="1420"/>
        <end position="1442"/>
    </location>
</feature>
<keyword evidence="2" id="KW-0443">Lipid metabolism</keyword>
<evidence type="ECO:0000259" key="4">
    <source>
        <dbReference type="PROSITE" id="PS50003"/>
    </source>
</evidence>
<keyword evidence="6" id="KW-1185">Reference proteome</keyword>
<dbReference type="EMBL" id="BRXY01000477">
    <property type="protein sequence ID" value="GMH96921.1"/>
    <property type="molecule type" value="Genomic_DNA"/>
</dbReference>
<feature type="region of interest" description="Disordered" evidence="3">
    <location>
        <begin position="858"/>
        <end position="885"/>
    </location>
</feature>
<feature type="region of interest" description="Disordered" evidence="3">
    <location>
        <begin position="352"/>
        <end position="450"/>
    </location>
</feature>
<dbReference type="Proteomes" id="UP001165085">
    <property type="component" value="Unassembled WGS sequence"/>
</dbReference>
<sequence>MSSSNKVDGRASSNSYERDSVGENPDWLSGNNNKTFVHELEISDNGDWIDNVYKASKPNSISAWIRPRRAWSPSSDRSVFTSADVLCRGYLEKQGSWRKNWKTRYFILRSDTHSLCYFNNHVEMILLGEVVISINSKVWRGLNAPKASQATQAIDEQSTANPDLSQAKLPTDRRDSGNSLDSPQPRPSSSLNSSSSNLTFGVTCSTTAHTLIMEAPDAISLGVWLQALQEEVQAAQDNALNNSCNSLQKSSPAAAHSNTVEELLSTFAGSEIPGLECVGFQDLPVSIDSEREGEVGTSRTASNSKADQLANQDAKPRSPQKRKSMLTRMFSAKDATKNGQPQASKRHIVGNTPAEQLGPISPDAQEAPATEINSNSDDEDEEEDLLERDAEAKISESFSPKSHPNTPNRFDATRVPRSPTAASLYGTPPPSTSHMNSASPSPSSSTRPRNKFTANCSVGLQLNVQLSGVCDSSDSLFVVAFGGKLTAQGSQALDRYRTTLDLEKNSPKASKSPRNKASLAQAIDLSHVNWVQLGRTETVNQKNAGSIISRTTSKAPASGLSGLQSSTALVCRQFSLMISDPSRFGADVLMFAIYKSNGTNEELSSHNELAWGTVDSQLLIPDEFCRLALNTIHSKNSSMAAFQEMNNDLNLRLPSEVFNAPEPVAYIGICYTTSVPLTRRVHTSSHRLSFKTPPYTHKLYGFQSLTGRVLTREELHLPRYSLSVPAALLSLLLEERLPSVEKLLKVVVSELMIATKLLHALQKEGGGRGRTGSKDKKMKKLTSQQSSGQIIDVMDDQISSASKYAAEVDKAEAKVATLKRGEEVLKQVRGSLLGTYLSCYNYCMDSLREEDVSLQSEKAAAKAGDTPGKGKKEKSTPSSPAVALGSGKIMGVPVHMGGARLKRSVMKKSEVLAFIPTNLNVQLLHTESVRSRADNKADEAPEKAKEAAKPSSNFTSLSSLMENDVAAPGTPKSSKMKAIEEKVGRVVEKTVGVGLSVGESVGQAVGQAVSGLSSAPPPAPSSPVSPPPPRKKSGNNEHHLQSRNLDNYSFKTRAQGDHFDSEEKPQSTSSIDTFSSLTFGVPSAHSMSKSGGGLRKLLLSSGTDGVFRADTDAWNVRSEGNYRKNQLQADPLKSSLEVDMSTSRAAQMCALHAKGVEMTVADLRSHAGTHGSTRRNSILKLAATTRSYGGKESGDDIADIAKEVKAEVEKNKDVLGLGGVGEEGEEKKTRLTGDVEDWLKCATLMKRVDIVTSQALSVAVSAVQTTLSMAAAGSPHHVALLPNILEVGYLCSFESLLSAYGGELVMIEDLCVAVEWLNTVTIRIVERKKKDKQGLKEERDSEGGVDVKNPKGYGYADGVWIRRSRKSGGEDKDGEGGESFSTKESESSGSSNIAGIKWGELIVDLEVNFATAQAIRDAKKALGREKESKGKSSEGSGRSESKRWKKLTRRASSPLMSSSDKLNAEKNANVAMDMGGIGRALETARNSGTGEGLGGAKTPPRSTEWGEADVNVLATFGLTGVLFTQGINAHATLANNKMGGDAAVQISINRTSMHKLKMYFKKFREVSALYSAAWGRASQTSQPTPDSKGSAVEVSENSEETLSSLDSLLNKAQACVNDACNYGNEKNVNVLLKTSDLCRQLNGTHAILCKSGKDRTSMAVTLEQARYLCSRHGVVSGKKSTEIMRRHGVRRQNVWANTGQKNFAFNGINYTSLPKCFRPPQGCYSGSVNT</sequence>
<dbReference type="GO" id="GO:0005737">
    <property type="term" value="C:cytoplasm"/>
    <property type="evidence" value="ECO:0007669"/>
    <property type="project" value="TreeGrafter"/>
</dbReference>
<dbReference type="SMART" id="SM00233">
    <property type="entry name" value="PH"/>
    <property type="match status" value="1"/>
</dbReference>
<feature type="region of interest" description="Disordered" evidence="3">
    <location>
        <begin position="1420"/>
        <end position="1462"/>
    </location>
</feature>
<feature type="domain" description="PH" evidence="4">
    <location>
        <begin position="84"/>
        <end position="233"/>
    </location>
</feature>
<feature type="compositionally biased region" description="Polar residues" evidence="3">
    <location>
        <begin position="1"/>
        <end position="15"/>
    </location>
</feature>
<feature type="region of interest" description="Disordered" evidence="3">
    <location>
        <begin position="1365"/>
        <end position="1391"/>
    </location>
</feature>
<dbReference type="PROSITE" id="PS50003">
    <property type="entry name" value="PH_DOMAIN"/>
    <property type="match status" value="1"/>
</dbReference>
<dbReference type="Pfam" id="PF00169">
    <property type="entry name" value="PH"/>
    <property type="match status" value="1"/>
</dbReference>
<evidence type="ECO:0000313" key="6">
    <source>
        <dbReference type="Proteomes" id="UP001165085"/>
    </source>
</evidence>
<gene>
    <name evidence="5" type="ORF">TrST_g6256</name>
</gene>
<evidence type="ECO:0000256" key="1">
    <source>
        <dbReference type="ARBA" id="ARBA00022801"/>
    </source>
</evidence>
<feature type="region of interest" description="Disordered" evidence="3">
    <location>
        <begin position="930"/>
        <end position="976"/>
    </location>
</feature>
<dbReference type="GO" id="GO:0016316">
    <property type="term" value="F:phosphatidylinositol-3,4-bisphosphate 4-phosphatase activity"/>
    <property type="evidence" value="ECO:0007669"/>
    <property type="project" value="InterPro"/>
</dbReference>
<feature type="region of interest" description="Disordered" evidence="3">
    <location>
        <begin position="1008"/>
        <end position="1049"/>
    </location>
</feature>
<feature type="compositionally biased region" description="Polar residues" evidence="3">
    <location>
        <begin position="150"/>
        <end position="164"/>
    </location>
</feature>
<feature type="region of interest" description="Disordered" evidence="3">
    <location>
        <begin position="290"/>
        <end position="323"/>
    </location>
</feature>
<keyword evidence="1" id="KW-0378">Hydrolase</keyword>
<protein>
    <recommendedName>
        <fullName evidence="4">PH domain-containing protein</fullName>
    </recommendedName>
</protein>
<evidence type="ECO:0000313" key="5">
    <source>
        <dbReference type="EMBL" id="GMH96921.1"/>
    </source>
</evidence>
<comment type="caution">
    <text evidence="5">The sequence shown here is derived from an EMBL/GenBank/DDBJ whole genome shotgun (WGS) entry which is preliminary data.</text>
</comment>
<dbReference type="SUPFAM" id="SSF50729">
    <property type="entry name" value="PH domain-like"/>
    <property type="match status" value="1"/>
</dbReference>